<dbReference type="RefSeq" id="WP_099017987.1">
    <property type="nucleotide sequence ID" value="NZ_NIHB01000001.1"/>
</dbReference>
<comment type="caution">
    <text evidence="1">The sequence shown here is derived from an EMBL/GenBank/DDBJ whole genome shotgun (WGS) entry which is preliminary data.</text>
</comment>
<proteinExistence type="predicted"/>
<name>A0A4R6XYH6_9GAMM</name>
<dbReference type="InterPro" id="IPR009593">
    <property type="entry name" value="DUF1203"/>
</dbReference>
<reference evidence="1 2" key="1">
    <citation type="submission" date="2019-03" db="EMBL/GenBank/DDBJ databases">
        <title>Genomic Encyclopedia of Type Strains, Phase IV (KMG-IV): sequencing the most valuable type-strain genomes for metagenomic binning, comparative biology and taxonomic classification.</title>
        <authorList>
            <person name="Goeker M."/>
        </authorList>
    </citation>
    <scope>NUCLEOTIDE SEQUENCE [LARGE SCALE GENOMIC DNA]</scope>
    <source>
        <strain evidence="1 2">DSM 25488</strain>
    </source>
</reference>
<dbReference type="OrthoDB" id="5953307at2"/>
<protein>
    <submittedName>
        <fullName evidence="1">Uncharacterized protein DUF1203</fullName>
    </submittedName>
</protein>
<gene>
    <name evidence="1" type="ORF">C8D91_0225</name>
</gene>
<dbReference type="Pfam" id="PF06718">
    <property type="entry name" value="DUF1203"/>
    <property type="match status" value="1"/>
</dbReference>
<dbReference type="Proteomes" id="UP000295724">
    <property type="component" value="Unassembled WGS sequence"/>
</dbReference>
<keyword evidence="2" id="KW-1185">Reference proteome</keyword>
<sequence>MQNTSFQIKALDAALLDPYFKMNESELQRHNARWVTADADPGYPCRVSLQDAKIGERVLLFPYNHHDVSSPYRAAGPVFVRELAVTANPAINQIPDMLRHRNLSMRAYDRAGMMIAAAVVAGEALEAAMVEMLQQPKIEYIHLHNAGPGCFHCAVVRA</sequence>
<evidence type="ECO:0000313" key="1">
    <source>
        <dbReference type="EMBL" id="TDR23364.1"/>
    </source>
</evidence>
<evidence type="ECO:0000313" key="2">
    <source>
        <dbReference type="Proteomes" id="UP000295724"/>
    </source>
</evidence>
<dbReference type="EMBL" id="SNZB01000001">
    <property type="protein sequence ID" value="TDR23364.1"/>
    <property type="molecule type" value="Genomic_DNA"/>
</dbReference>
<accession>A0A4R6XYH6</accession>
<organism evidence="1 2">
    <name type="scientific">Marinicella litoralis</name>
    <dbReference type="NCBI Taxonomy" id="644220"/>
    <lineage>
        <taxon>Bacteria</taxon>
        <taxon>Pseudomonadati</taxon>
        <taxon>Pseudomonadota</taxon>
        <taxon>Gammaproteobacteria</taxon>
        <taxon>Lysobacterales</taxon>
        <taxon>Marinicellaceae</taxon>
        <taxon>Marinicella</taxon>
    </lineage>
</organism>
<dbReference type="AlphaFoldDB" id="A0A4R6XYH6"/>
<dbReference type="PIRSF" id="PIRSF034110">
    <property type="entry name" value="DUF1203"/>
    <property type="match status" value="1"/>
</dbReference>